<keyword evidence="2" id="KW-1185">Reference proteome</keyword>
<protein>
    <submittedName>
        <fullName evidence="1">Uncharacterized protein</fullName>
    </submittedName>
</protein>
<name>A0A9W4UK29_9PLEO</name>
<evidence type="ECO:0000313" key="2">
    <source>
        <dbReference type="Proteomes" id="UP001152607"/>
    </source>
</evidence>
<comment type="caution">
    <text evidence="1">The sequence shown here is derived from an EMBL/GenBank/DDBJ whole genome shotgun (WGS) entry which is preliminary data.</text>
</comment>
<dbReference type="Proteomes" id="UP001152607">
    <property type="component" value="Unassembled WGS sequence"/>
</dbReference>
<gene>
    <name evidence="1" type="ORF">PDIGIT_LOCUS10227</name>
</gene>
<proteinExistence type="predicted"/>
<dbReference type="AlphaFoldDB" id="A0A9W4UK29"/>
<sequence>MPLLQMTNPHARLGRLTPSDPTCVSPDCLTSSSATKTGGVLETTAPILPVGGFGKGGGQDLRPISLGPGALRGSSPIHATRMGRSVLTQYVGGRHSRRLSQLQLAFLPSRVHRWGVLAPRFLASSRTAELLFESTVHTAFVSIAKSPITTSSSPSSSYRICHRMNAI</sequence>
<organism evidence="1 2">
    <name type="scientific">Periconia digitata</name>
    <dbReference type="NCBI Taxonomy" id="1303443"/>
    <lineage>
        <taxon>Eukaryota</taxon>
        <taxon>Fungi</taxon>
        <taxon>Dikarya</taxon>
        <taxon>Ascomycota</taxon>
        <taxon>Pezizomycotina</taxon>
        <taxon>Dothideomycetes</taxon>
        <taxon>Pleosporomycetidae</taxon>
        <taxon>Pleosporales</taxon>
        <taxon>Massarineae</taxon>
        <taxon>Periconiaceae</taxon>
        <taxon>Periconia</taxon>
    </lineage>
</organism>
<accession>A0A9W4UK29</accession>
<dbReference type="EMBL" id="CAOQHR010000007">
    <property type="protein sequence ID" value="CAI6337119.1"/>
    <property type="molecule type" value="Genomic_DNA"/>
</dbReference>
<evidence type="ECO:0000313" key="1">
    <source>
        <dbReference type="EMBL" id="CAI6337119.1"/>
    </source>
</evidence>
<reference evidence="1" key="1">
    <citation type="submission" date="2023-01" db="EMBL/GenBank/DDBJ databases">
        <authorList>
            <person name="Van Ghelder C."/>
            <person name="Rancurel C."/>
        </authorList>
    </citation>
    <scope>NUCLEOTIDE SEQUENCE</scope>
    <source>
        <strain evidence="1">CNCM I-4278</strain>
    </source>
</reference>